<sequence>MTTEDAVMKKANVKGQEATLIVYKNGFSKLSWVDRDIFISIVGNISEDNILMLANSTKRVNLQ</sequence>
<dbReference type="EMBL" id="AWQQ01000068">
    <property type="protein sequence ID" value="PHJ37916.1"/>
    <property type="molecule type" value="Genomic_DNA"/>
</dbReference>
<evidence type="ECO:0000313" key="2">
    <source>
        <dbReference type="EMBL" id="PHJ37916.1"/>
    </source>
</evidence>
<comment type="caution">
    <text evidence="2">The sequence shown here is derived from an EMBL/GenBank/DDBJ whole genome shotgun (WGS) entry which is preliminary data.</text>
</comment>
<organism evidence="2 3">
    <name type="scientific">Desulforamulus profundi</name>
    <dbReference type="NCBI Taxonomy" id="1383067"/>
    <lineage>
        <taxon>Bacteria</taxon>
        <taxon>Bacillati</taxon>
        <taxon>Bacillota</taxon>
        <taxon>Clostridia</taxon>
        <taxon>Eubacteriales</taxon>
        <taxon>Peptococcaceae</taxon>
        <taxon>Desulforamulus</taxon>
    </lineage>
</organism>
<evidence type="ECO:0000313" key="3">
    <source>
        <dbReference type="Proteomes" id="UP000222564"/>
    </source>
</evidence>
<proteinExistence type="predicted"/>
<dbReference type="Proteomes" id="UP000222564">
    <property type="component" value="Unassembled WGS sequence"/>
</dbReference>
<name>A0A2C6MF09_9FIRM</name>
<reference evidence="2 3" key="1">
    <citation type="submission" date="2013-09" db="EMBL/GenBank/DDBJ databases">
        <title>Biodegradation of hydrocarbons in the deep terrestrial subsurface : characterization of a microbial consortium composed of two Desulfotomaculum species originating from a deep geological formation.</title>
        <authorList>
            <person name="Aullo T."/>
            <person name="Berlendis S."/>
            <person name="Lascourreges J.-F."/>
            <person name="Dessort D."/>
            <person name="Saint-Laurent S."/>
            <person name="Schraauwers B."/>
            <person name="Mas J."/>
            <person name="Magot M."/>
            <person name="Ranchou-Peyruse A."/>
        </authorList>
    </citation>
    <scope>NUCLEOTIDE SEQUENCE [LARGE SCALE GENOMIC DNA]</scope>
    <source>
        <strain evidence="2 3">Bs107</strain>
    </source>
</reference>
<dbReference type="AlphaFoldDB" id="A0A2C6MF09"/>
<feature type="domain" description="DUF4367" evidence="1">
    <location>
        <begin position="1"/>
        <end position="56"/>
    </location>
</feature>
<dbReference type="Pfam" id="PF14285">
    <property type="entry name" value="DUF4367"/>
    <property type="match status" value="1"/>
</dbReference>
<protein>
    <recommendedName>
        <fullName evidence="1">DUF4367 domain-containing protein</fullName>
    </recommendedName>
</protein>
<keyword evidence="3" id="KW-1185">Reference proteome</keyword>
<accession>A0A2C6MF09</accession>
<dbReference type="InterPro" id="IPR025377">
    <property type="entry name" value="DUF4367"/>
</dbReference>
<evidence type="ECO:0000259" key="1">
    <source>
        <dbReference type="Pfam" id="PF14285"/>
    </source>
</evidence>
<gene>
    <name evidence="2" type="ORF">P378_13080</name>
</gene>